<dbReference type="PANTHER" id="PTHR11496:SF102">
    <property type="entry name" value="ALCOHOL DEHYDROGENASE 4"/>
    <property type="match status" value="1"/>
</dbReference>
<keyword evidence="2" id="KW-0560">Oxidoreductase</keyword>
<feature type="domain" description="Alcohol dehydrogenase iron-type/glycerol dehydrogenase GldA" evidence="4">
    <location>
        <begin position="13"/>
        <end position="154"/>
    </location>
</feature>
<evidence type="ECO:0000256" key="1">
    <source>
        <dbReference type="ARBA" id="ARBA00007358"/>
    </source>
</evidence>
<comment type="similarity">
    <text evidence="1">Belongs to the iron-containing alcohol dehydrogenase family.</text>
</comment>
<dbReference type="Gene3D" id="3.40.50.1970">
    <property type="match status" value="1"/>
</dbReference>
<protein>
    <submittedName>
        <fullName evidence="6">Uncharacterized protein</fullName>
    </submittedName>
</protein>
<accession>A0A0F9SF71</accession>
<dbReference type="GO" id="GO:0004022">
    <property type="term" value="F:alcohol dehydrogenase (NAD+) activity"/>
    <property type="evidence" value="ECO:0007669"/>
    <property type="project" value="TreeGrafter"/>
</dbReference>
<dbReference type="PANTHER" id="PTHR11496">
    <property type="entry name" value="ALCOHOL DEHYDROGENASE"/>
    <property type="match status" value="1"/>
</dbReference>
<keyword evidence="3" id="KW-0520">NAD</keyword>
<dbReference type="GO" id="GO:0018506">
    <property type="term" value="F:maleylacetate reductase activity"/>
    <property type="evidence" value="ECO:0007669"/>
    <property type="project" value="InterPro"/>
</dbReference>
<evidence type="ECO:0000313" key="6">
    <source>
        <dbReference type="EMBL" id="KKN65679.1"/>
    </source>
</evidence>
<dbReference type="InterPro" id="IPR001670">
    <property type="entry name" value="ADH_Fe/GldA"/>
</dbReference>
<dbReference type="InterPro" id="IPR039697">
    <property type="entry name" value="Alcohol_dehydrogenase_Fe"/>
</dbReference>
<dbReference type="CDD" id="cd08177">
    <property type="entry name" value="MAR"/>
    <property type="match status" value="1"/>
</dbReference>
<dbReference type="InterPro" id="IPR056798">
    <property type="entry name" value="ADH_Fe_C"/>
</dbReference>
<feature type="domain" description="Fe-containing alcohol dehydrogenase-like C-terminal" evidence="5">
    <location>
        <begin position="166"/>
        <end position="347"/>
    </location>
</feature>
<dbReference type="InterPro" id="IPR034786">
    <property type="entry name" value="MAR"/>
</dbReference>
<evidence type="ECO:0000259" key="5">
    <source>
        <dbReference type="Pfam" id="PF25137"/>
    </source>
</evidence>
<dbReference type="Pfam" id="PF00465">
    <property type="entry name" value="Fe-ADH"/>
    <property type="match status" value="1"/>
</dbReference>
<dbReference type="AlphaFoldDB" id="A0A0F9SF71"/>
<name>A0A0F9SF71_9ZZZZ</name>
<gene>
    <name evidence="6" type="ORF">LCGC14_0479040</name>
</gene>
<dbReference type="Gene3D" id="1.20.1090.10">
    <property type="entry name" value="Dehydroquinate synthase-like - alpha domain"/>
    <property type="match status" value="1"/>
</dbReference>
<sequence length="352" mass="37521">MIAPFIYSATTVRVIFGVDSFAALAEEAKLLGIKRVLVISTPGQTRLAHQVATQLGTRCVGTCHQARMHVPIDAVQQTLDQVSQLTVDGIVAIGGGSSIGLAKAVALETELPIIAIPTTYSGSEMTPIYGITEHGVKKTGKASQVQPKVVIYDPNLTINLPCDVSITSGINAIAHAVEGLYAKDTNPVVSLMAEEGIRALATGLPIIYRHPDDIEARTQCLYGAWLCGIVLGSVGMALHHKLCHTLGGSFNLPHAETHTVILPYVIAYNREAAPDSMQRIARALGVQDPARGMYDLAKSNGAKVSLREIGMKEADLDAALHIALQNPYWNPQVIEKKPLEALLNAAYVGEAP</sequence>
<dbReference type="SUPFAM" id="SSF56796">
    <property type="entry name" value="Dehydroquinate synthase-like"/>
    <property type="match status" value="1"/>
</dbReference>
<evidence type="ECO:0000256" key="2">
    <source>
        <dbReference type="ARBA" id="ARBA00023002"/>
    </source>
</evidence>
<organism evidence="6">
    <name type="scientific">marine sediment metagenome</name>
    <dbReference type="NCBI Taxonomy" id="412755"/>
    <lineage>
        <taxon>unclassified sequences</taxon>
        <taxon>metagenomes</taxon>
        <taxon>ecological metagenomes</taxon>
    </lineage>
</organism>
<reference evidence="6" key="1">
    <citation type="journal article" date="2015" name="Nature">
        <title>Complex archaea that bridge the gap between prokaryotes and eukaryotes.</title>
        <authorList>
            <person name="Spang A."/>
            <person name="Saw J.H."/>
            <person name="Jorgensen S.L."/>
            <person name="Zaremba-Niedzwiedzka K."/>
            <person name="Martijn J."/>
            <person name="Lind A.E."/>
            <person name="van Eijk R."/>
            <person name="Schleper C."/>
            <person name="Guy L."/>
            <person name="Ettema T.J."/>
        </authorList>
    </citation>
    <scope>NUCLEOTIDE SEQUENCE</scope>
</reference>
<dbReference type="GO" id="GO:0046872">
    <property type="term" value="F:metal ion binding"/>
    <property type="evidence" value="ECO:0007669"/>
    <property type="project" value="InterPro"/>
</dbReference>
<dbReference type="EMBL" id="LAZR01000518">
    <property type="protein sequence ID" value="KKN65679.1"/>
    <property type="molecule type" value="Genomic_DNA"/>
</dbReference>
<proteinExistence type="inferred from homology"/>
<dbReference type="Pfam" id="PF25137">
    <property type="entry name" value="ADH_Fe_C"/>
    <property type="match status" value="1"/>
</dbReference>
<comment type="caution">
    <text evidence="6">The sequence shown here is derived from an EMBL/GenBank/DDBJ whole genome shotgun (WGS) entry which is preliminary data.</text>
</comment>
<evidence type="ECO:0000259" key="4">
    <source>
        <dbReference type="Pfam" id="PF00465"/>
    </source>
</evidence>
<evidence type="ECO:0000256" key="3">
    <source>
        <dbReference type="ARBA" id="ARBA00023027"/>
    </source>
</evidence>